<evidence type="ECO:0000313" key="3">
    <source>
        <dbReference type="Proteomes" id="UP000434957"/>
    </source>
</evidence>
<name>A0A6A3I170_9STRA</name>
<dbReference type="AlphaFoldDB" id="A0A6A3I170"/>
<dbReference type="Proteomes" id="UP000435112">
    <property type="component" value="Unassembled WGS sequence"/>
</dbReference>
<dbReference type="EMBL" id="QXFT01003716">
    <property type="protein sequence ID" value="KAE9283244.1"/>
    <property type="molecule type" value="Genomic_DNA"/>
</dbReference>
<accession>A0A6A3I170</accession>
<sequence>MERQSVATMLRTPTSAVLEEKGGITGGIMEATTDTMGGITVVGMMEDIMVVEMMEEGVGTAEGMEAVMEVVGVTVVVVEIDR</sequence>
<organism evidence="1 4">
    <name type="scientific">Phytophthora rubi</name>
    <dbReference type="NCBI Taxonomy" id="129364"/>
    <lineage>
        <taxon>Eukaryota</taxon>
        <taxon>Sar</taxon>
        <taxon>Stramenopiles</taxon>
        <taxon>Oomycota</taxon>
        <taxon>Peronosporomycetes</taxon>
        <taxon>Peronosporales</taxon>
        <taxon>Peronosporaceae</taxon>
        <taxon>Phytophthora</taxon>
    </lineage>
</organism>
<protein>
    <submittedName>
        <fullName evidence="1">Uncharacterized protein</fullName>
    </submittedName>
</protein>
<dbReference type="OrthoDB" id="10423340at2759"/>
<dbReference type="EMBL" id="QXFU01003648">
    <property type="protein sequence ID" value="KAE8973768.1"/>
    <property type="molecule type" value="Genomic_DNA"/>
</dbReference>
<comment type="caution">
    <text evidence="1">The sequence shown here is derived from an EMBL/GenBank/DDBJ whole genome shotgun (WGS) entry which is preliminary data.</text>
</comment>
<keyword evidence="3" id="KW-1185">Reference proteome</keyword>
<gene>
    <name evidence="1" type="ORF">PR002_g26103</name>
    <name evidence="2" type="ORF">PR003_g27179</name>
</gene>
<proteinExistence type="predicted"/>
<evidence type="ECO:0000313" key="4">
    <source>
        <dbReference type="Proteomes" id="UP000435112"/>
    </source>
</evidence>
<evidence type="ECO:0000313" key="1">
    <source>
        <dbReference type="EMBL" id="KAE8973768.1"/>
    </source>
</evidence>
<reference evidence="1 4" key="1">
    <citation type="submission" date="2018-09" db="EMBL/GenBank/DDBJ databases">
        <title>Genomic investigation of the strawberry pathogen Phytophthora fragariae indicates pathogenicity is determined by transcriptional variation in three key races.</title>
        <authorList>
            <person name="Adams T.M."/>
            <person name="Armitage A.D."/>
            <person name="Sobczyk M.K."/>
            <person name="Bates H.J."/>
            <person name="Dunwell J.M."/>
            <person name="Nellist C.F."/>
            <person name="Harrison R.J."/>
        </authorList>
    </citation>
    <scope>NUCLEOTIDE SEQUENCE [LARGE SCALE GENOMIC DNA]</scope>
    <source>
        <strain evidence="1 4">SCRP324</strain>
        <strain evidence="2 3">SCRP333</strain>
    </source>
</reference>
<dbReference type="Proteomes" id="UP000434957">
    <property type="component" value="Unassembled WGS sequence"/>
</dbReference>
<evidence type="ECO:0000313" key="2">
    <source>
        <dbReference type="EMBL" id="KAE9283244.1"/>
    </source>
</evidence>